<comment type="catalytic activity">
    <reaction evidence="4">
        <text>a ubiquinone + NADH + 5 H(+)(in) = a ubiquinol + NAD(+) + 4 H(+)(out)</text>
        <dbReference type="Rhea" id="RHEA:29091"/>
        <dbReference type="Rhea" id="RHEA-COMP:9565"/>
        <dbReference type="Rhea" id="RHEA-COMP:9566"/>
        <dbReference type="ChEBI" id="CHEBI:15378"/>
        <dbReference type="ChEBI" id="CHEBI:16389"/>
        <dbReference type="ChEBI" id="CHEBI:17976"/>
        <dbReference type="ChEBI" id="CHEBI:57540"/>
        <dbReference type="ChEBI" id="CHEBI:57945"/>
        <dbReference type="EC" id="7.1.1.2"/>
    </reaction>
</comment>
<dbReference type="Pfam" id="PF13683">
    <property type="entry name" value="rve_3"/>
    <property type="match status" value="1"/>
</dbReference>
<dbReference type="GO" id="GO:0008137">
    <property type="term" value="F:NADH dehydrogenase (ubiquinone) activity"/>
    <property type="evidence" value="ECO:0007669"/>
    <property type="project" value="UniProtKB-EC"/>
</dbReference>
<dbReference type="Gene3D" id="3.30.420.10">
    <property type="entry name" value="Ribonuclease H-like superfamily/Ribonuclease H"/>
    <property type="match status" value="1"/>
</dbReference>
<dbReference type="AlphaFoldDB" id="A0A8X6L2S1"/>
<dbReference type="EC" id="7.1.1.2" evidence="3"/>
<evidence type="ECO:0000256" key="2">
    <source>
        <dbReference type="ARBA" id="ARBA00004123"/>
    </source>
</evidence>
<evidence type="ECO:0000259" key="6">
    <source>
        <dbReference type="PROSITE" id="PS50994"/>
    </source>
</evidence>
<feature type="transmembrane region" description="Helical" evidence="5">
    <location>
        <begin position="302"/>
        <end position="329"/>
    </location>
</feature>
<dbReference type="InterPro" id="IPR001584">
    <property type="entry name" value="Integrase_cat-core"/>
</dbReference>
<dbReference type="PRINTS" id="PR01434">
    <property type="entry name" value="NADHDHGNASE5"/>
</dbReference>
<dbReference type="SUPFAM" id="SSF46689">
    <property type="entry name" value="Homeodomain-like"/>
    <property type="match status" value="1"/>
</dbReference>
<dbReference type="Pfam" id="PF00361">
    <property type="entry name" value="Proton_antipo_M"/>
    <property type="match status" value="1"/>
</dbReference>
<comment type="function">
    <text evidence="1">Core subunit of the mitochondrial membrane respiratory chain NADH dehydrogenase (Complex I) that is believed to belong to the minimal assembly required for catalysis. Complex I functions in the transfer of electrons from NADH to the respiratory chain. The immediate electron acceptor for the enzyme is believed to be ubiquinone.</text>
</comment>
<dbReference type="InterPro" id="IPR009057">
    <property type="entry name" value="Homeodomain-like_sf"/>
</dbReference>
<gene>
    <name evidence="7" type="primary">ylbG</name>
    <name evidence="7" type="ORF">TNCT_295091</name>
</gene>
<dbReference type="InterPro" id="IPR036397">
    <property type="entry name" value="RNaseH_sf"/>
</dbReference>
<feature type="domain" description="Integrase catalytic" evidence="6">
    <location>
        <begin position="201"/>
        <end position="288"/>
    </location>
</feature>
<feature type="transmembrane region" description="Helical" evidence="5">
    <location>
        <begin position="433"/>
        <end position="456"/>
    </location>
</feature>
<dbReference type="GO" id="GO:0015074">
    <property type="term" value="P:DNA integration"/>
    <property type="evidence" value="ECO:0007669"/>
    <property type="project" value="InterPro"/>
</dbReference>
<name>A0A8X6L2S1_TRICU</name>
<keyword evidence="5" id="KW-0472">Membrane</keyword>
<dbReference type="PANTHER" id="PTHR43373">
    <property type="entry name" value="NA(+)/H(+) ANTIPORTER SUBUNIT"/>
    <property type="match status" value="1"/>
</dbReference>
<dbReference type="InterPro" id="IPR001750">
    <property type="entry name" value="ND/Mrp_TM"/>
</dbReference>
<evidence type="ECO:0000313" key="8">
    <source>
        <dbReference type="Proteomes" id="UP000887116"/>
    </source>
</evidence>
<dbReference type="Pfam" id="PF13551">
    <property type="entry name" value="HTH_29"/>
    <property type="match status" value="1"/>
</dbReference>
<evidence type="ECO:0000256" key="4">
    <source>
        <dbReference type="ARBA" id="ARBA00049551"/>
    </source>
</evidence>
<dbReference type="PANTHER" id="PTHR43373:SF1">
    <property type="entry name" value="NA(+)_H(+) ANTIPORTER SUBUNIT A"/>
    <property type="match status" value="1"/>
</dbReference>
<dbReference type="InterPro" id="IPR012337">
    <property type="entry name" value="RNaseH-like_sf"/>
</dbReference>
<keyword evidence="5" id="KW-0812">Transmembrane</keyword>
<accession>A0A8X6L2S1</accession>
<feature type="transmembrane region" description="Helical" evidence="5">
    <location>
        <begin position="382"/>
        <end position="400"/>
    </location>
</feature>
<evidence type="ECO:0000256" key="5">
    <source>
        <dbReference type="SAM" id="Phobius"/>
    </source>
</evidence>
<proteinExistence type="predicted"/>
<sequence length="581" mass="65413">MSTTQEKILKPKLGLLELAKQLGNVSQACKVMGYSRDTFYRFKELYETGGEEALQEISKSKPLYANRVSEDIEKAVIEIAIEFPAYGQERAANELKKRGILISASGIRSVWQRNDLENFKKRLKALEAKVAQDGIILTEEQITALEKAKEEKEAHGEIETEHPGYLGSQDSYYVGNIKAADLLNDRVIPSFDEQKVSLLRILTDRGTEYCGRPENRAYQLYLGVENIDHSRTKARSPQTNGICERFHRTMQDECYNIIFRKKIYTSLAELQLDVDHWVHSYNRSRPHSDFVSGGIFKFDTSLITFIAVCFAMLIYGIGKAALMPMHFWLPKAMVAPTPVSALLHAVAVVKSGVFIIIKVILYTFGVDNMQRFVQQNWFAGGWLPYAAGFTIITASLIALKQKELKKLLAYSTISQLSYIILFASIFSELSMRVAIFQLVCHAFAKITLFFIAGAIITKTGEKYIDKIHGIGRSMPISMTAFAIGALSMIGVPPAPTFWGKFLIFQAVFNSGNVILSVFVTLVLIVSTILNALYFLPMIYNAFFLKPSQNYFIKKTPILLVLPPVITAMCTLVIFFSYQVIF</sequence>
<dbReference type="PROSITE" id="PS50994">
    <property type="entry name" value="INTEGRASE"/>
    <property type="match status" value="1"/>
</dbReference>
<keyword evidence="8" id="KW-1185">Reference proteome</keyword>
<evidence type="ECO:0000256" key="3">
    <source>
        <dbReference type="ARBA" id="ARBA00012944"/>
    </source>
</evidence>
<feature type="transmembrane region" description="Helical" evidence="5">
    <location>
        <begin position="476"/>
        <end position="494"/>
    </location>
</feature>
<protein>
    <recommendedName>
        <fullName evidence="3">NADH:ubiquinone reductase (H(+)-translocating)</fullName>
        <ecNumber evidence="3">7.1.1.2</ecNumber>
    </recommendedName>
</protein>
<dbReference type="Proteomes" id="UP000887116">
    <property type="component" value="Unassembled WGS sequence"/>
</dbReference>
<evidence type="ECO:0000256" key="1">
    <source>
        <dbReference type="ARBA" id="ARBA00003257"/>
    </source>
</evidence>
<evidence type="ECO:0000313" key="7">
    <source>
        <dbReference type="EMBL" id="GFQ93366.1"/>
    </source>
</evidence>
<organism evidence="7 8">
    <name type="scientific">Trichonephila clavata</name>
    <name type="common">Joro spider</name>
    <name type="synonym">Nephila clavata</name>
    <dbReference type="NCBI Taxonomy" id="2740835"/>
    <lineage>
        <taxon>Eukaryota</taxon>
        <taxon>Metazoa</taxon>
        <taxon>Ecdysozoa</taxon>
        <taxon>Arthropoda</taxon>
        <taxon>Chelicerata</taxon>
        <taxon>Arachnida</taxon>
        <taxon>Araneae</taxon>
        <taxon>Araneomorphae</taxon>
        <taxon>Entelegynae</taxon>
        <taxon>Araneoidea</taxon>
        <taxon>Nephilidae</taxon>
        <taxon>Trichonephila</taxon>
    </lineage>
</organism>
<dbReference type="EMBL" id="BMAO01024153">
    <property type="protein sequence ID" value="GFQ93366.1"/>
    <property type="molecule type" value="Genomic_DNA"/>
</dbReference>
<dbReference type="SUPFAM" id="SSF53098">
    <property type="entry name" value="Ribonuclease H-like"/>
    <property type="match status" value="1"/>
</dbReference>
<feature type="transmembrane region" description="Helical" evidence="5">
    <location>
        <begin position="514"/>
        <end position="535"/>
    </location>
</feature>
<comment type="caution">
    <text evidence="7">The sequence shown here is derived from an EMBL/GenBank/DDBJ whole genome shotgun (WGS) entry which is preliminary data.</text>
</comment>
<dbReference type="GO" id="GO:0003676">
    <property type="term" value="F:nucleic acid binding"/>
    <property type="evidence" value="ECO:0007669"/>
    <property type="project" value="InterPro"/>
</dbReference>
<dbReference type="GO" id="GO:0005634">
    <property type="term" value="C:nucleus"/>
    <property type="evidence" value="ECO:0007669"/>
    <property type="project" value="UniProtKB-SubCell"/>
</dbReference>
<feature type="transmembrane region" description="Helical" evidence="5">
    <location>
        <begin position="341"/>
        <end position="362"/>
    </location>
</feature>
<reference evidence="7" key="1">
    <citation type="submission" date="2020-07" db="EMBL/GenBank/DDBJ databases">
        <title>Multicomponent nature underlies the extraordinary mechanical properties of spider dragline silk.</title>
        <authorList>
            <person name="Kono N."/>
            <person name="Nakamura H."/>
            <person name="Mori M."/>
            <person name="Yoshida Y."/>
            <person name="Ohtoshi R."/>
            <person name="Malay A.D."/>
            <person name="Moran D.A.P."/>
            <person name="Tomita M."/>
            <person name="Numata K."/>
            <person name="Arakawa K."/>
        </authorList>
    </citation>
    <scope>NUCLEOTIDE SEQUENCE</scope>
</reference>
<comment type="subcellular location">
    <subcellularLocation>
        <location evidence="2">Nucleus</location>
    </subcellularLocation>
</comment>
<dbReference type="InterPro" id="IPR050616">
    <property type="entry name" value="CPA3_Na-H_Antiporter_A"/>
</dbReference>
<feature type="transmembrane region" description="Helical" evidence="5">
    <location>
        <begin position="556"/>
        <end position="580"/>
    </location>
</feature>
<keyword evidence="5" id="KW-1133">Transmembrane helix</keyword>
<feature type="transmembrane region" description="Helical" evidence="5">
    <location>
        <begin position="407"/>
        <end position="427"/>
    </location>
</feature>